<accession>A0A7W6CYA3</accession>
<name>A0A7W6CYA3_9HYPH</name>
<evidence type="ECO:0000313" key="1">
    <source>
        <dbReference type="EMBL" id="MBB3972502.1"/>
    </source>
</evidence>
<organism evidence="1 2">
    <name type="scientific">Hansschlegelia beijingensis</name>
    <dbReference type="NCBI Taxonomy" id="1133344"/>
    <lineage>
        <taxon>Bacteria</taxon>
        <taxon>Pseudomonadati</taxon>
        <taxon>Pseudomonadota</taxon>
        <taxon>Alphaproteobacteria</taxon>
        <taxon>Hyphomicrobiales</taxon>
        <taxon>Methylopilaceae</taxon>
        <taxon>Hansschlegelia</taxon>
    </lineage>
</organism>
<dbReference type="AlphaFoldDB" id="A0A7W6CYA3"/>
<dbReference type="EMBL" id="JACIDR010000001">
    <property type="protein sequence ID" value="MBB3972502.1"/>
    <property type="molecule type" value="Genomic_DNA"/>
</dbReference>
<gene>
    <name evidence="1" type="ORF">GGR24_001135</name>
</gene>
<sequence>MNLASAAAMIRIRLLLWHMRRSNAHADRVESLIDGDPIVRRSDVLAALVTAAFVAAAVAIRHT</sequence>
<evidence type="ECO:0000313" key="2">
    <source>
        <dbReference type="Proteomes" id="UP000528964"/>
    </source>
</evidence>
<comment type="caution">
    <text evidence="1">The sequence shown here is derived from an EMBL/GenBank/DDBJ whole genome shotgun (WGS) entry which is preliminary data.</text>
</comment>
<protein>
    <submittedName>
        <fullName evidence="1">Uncharacterized protein</fullName>
    </submittedName>
</protein>
<dbReference type="RefSeq" id="WP_183394292.1">
    <property type="nucleotide sequence ID" value="NZ_JACIDR010000001.1"/>
</dbReference>
<keyword evidence="2" id="KW-1185">Reference proteome</keyword>
<reference evidence="1 2" key="1">
    <citation type="submission" date="2020-08" db="EMBL/GenBank/DDBJ databases">
        <title>Genomic Encyclopedia of Type Strains, Phase IV (KMG-IV): sequencing the most valuable type-strain genomes for metagenomic binning, comparative biology and taxonomic classification.</title>
        <authorList>
            <person name="Goeker M."/>
        </authorList>
    </citation>
    <scope>NUCLEOTIDE SEQUENCE [LARGE SCALE GENOMIC DNA]</scope>
    <source>
        <strain evidence="1 2">DSM 25481</strain>
    </source>
</reference>
<proteinExistence type="predicted"/>
<dbReference type="Proteomes" id="UP000528964">
    <property type="component" value="Unassembled WGS sequence"/>
</dbReference>